<protein>
    <submittedName>
        <fullName evidence="4">MTA/SAH nucleosidase</fullName>
    </submittedName>
</protein>
<evidence type="ECO:0000256" key="1">
    <source>
        <dbReference type="SAM" id="SignalP"/>
    </source>
</evidence>
<evidence type="ECO:0000259" key="3">
    <source>
        <dbReference type="Pfam" id="PF07833"/>
    </source>
</evidence>
<sequence length="390" mass="42634">MKKVVMLLSMLMMICIGLPSYGAAAASSDDQPIAVQGAMDVEVSALLKQMGSYRTETYGSYTYYIGFIDSVPVVVSRTEVGMVNAAASTTLLIEKYHPKAIVNQGTAGGHDPNLHVFDTVVGTKVMNIGNYRTERLADGQGIKPETWIFQETSIREHDQETSYETFSSDPELVKAALSAAPSYKHGKVTEGFIGSADVWNREVDRIQWFHDKLGTSAEEMEAAAVAQVAQAFHVPYLSLRTISNSEVSGDTIEDLTTAGQYGAEFAVEVVKAIDQQIQFTSLPSIYVKQVKLRDQQAVWNSNGEWLVPVRSVTEFMGGQVKWDDAKQQFIIQLNDAEAIVSLADGTVALDGKPYSHTVLKQDGSVWVDADLFHTALGLSVDVLGSEVYIQ</sequence>
<organism evidence="4 5">
    <name type="scientific">Paenibacillus profundus</name>
    <dbReference type="NCBI Taxonomy" id="1173085"/>
    <lineage>
        <taxon>Bacteria</taxon>
        <taxon>Bacillati</taxon>
        <taxon>Bacillota</taxon>
        <taxon>Bacilli</taxon>
        <taxon>Bacillales</taxon>
        <taxon>Paenibacillaceae</taxon>
        <taxon>Paenibacillus</taxon>
    </lineage>
</organism>
<dbReference type="EMBL" id="JAJNBZ010000009">
    <property type="protein sequence ID" value="MCE5170313.1"/>
    <property type="molecule type" value="Genomic_DNA"/>
</dbReference>
<dbReference type="PANTHER" id="PTHR46832:SF1">
    <property type="entry name" value="5'-METHYLTHIOADENOSINE_S-ADENOSYLHOMOCYSTEINE NUCLEOSIDASE"/>
    <property type="match status" value="1"/>
</dbReference>
<dbReference type="CDD" id="cd09008">
    <property type="entry name" value="MTAN"/>
    <property type="match status" value="1"/>
</dbReference>
<dbReference type="Pfam" id="PF01048">
    <property type="entry name" value="PNP_UDP_1"/>
    <property type="match status" value="1"/>
</dbReference>
<dbReference type="RefSeq" id="WP_233697075.1">
    <property type="nucleotide sequence ID" value="NZ_JAJNBZ010000009.1"/>
</dbReference>
<keyword evidence="5" id="KW-1185">Reference proteome</keyword>
<dbReference type="InterPro" id="IPR036582">
    <property type="entry name" value="Mao_N_sf"/>
</dbReference>
<gene>
    <name evidence="4" type="ORF">LQV63_13435</name>
</gene>
<feature type="signal peptide" evidence="1">
    <location>
        <begin position="1"/>
        <end position="25"/>
    </location>
</feature>
<dbReference type="SUPFAM" id="SSF55383">
    <property type="entry name" value="Copper amine oxidase, domain N"/>
    <property type="match status" value="1"/>
</dbReference>
<dbReference type="SUPFAM" id="SSF53167">
    <property type="entry name" value="Purine and uridine phosphorylases"/>
    <property type="match status" value="1"/>
</dbReference>
<feature type="domain" description="Copper amine oxidase-like N-terminal" evidence="3">
    <location>
        <begin position="289"/>
        <end position="382"/>
    </location>
</feature>
<dbReference type="PANTHER" id="PTHR46832">
    <property type="entry name" value="5'-METHYLTHIOADENOSINE/S-ADENOSYLHOMOCYSTEINE NUCLEOSIDASE"/>
    <property type="match status" value="1"/>
</dbReference>
<dbReference type="InterPro" id="IPR012854">
    <property type="entry name" value="Cu_amine_oxidase-like_N"/>
</dbReference>
<name>A0ABS8YE84_9BACL</name>
<dbReference type="Proteomes" id="UP001199916">
    <property type="component" value="Unassembled WGS sequence"/>
</dbReference>
<accession>A0ABS8YE84</accession>
<dbReference type="InterPro" id="IPR035994">
    <property type="entry name" value="Nucleoside_phosphorylase_sf"/>
</dbReference>
<comment type="caution">
    <text evidence="4">The sequence shown here is derived from an EMBL/GenBank/DDBJ whole genome shotgun (WGS) entry which is preliminary data.</text>
</comment>
<evidence type="ECO:0000313" key="4">
    <source>
        <dbReference type="EMBL" id="MCE5170313.1"/>
    </source>
</evidence>
<keyword evidence="1" id="KW-0732">Signal</keyword>
<dbReference type="Pfam" id="PF07833">
    <property type="entry name" value="Cu_amine_oxidN1"/>
    <property type="match status" value="1"/>
</dbReference>
<feature type="chain" id="PRO_5045838192" evidence="1">
    <location>
        <begin position="26"/>
        <end position="390"/>
    </location>
</feature>
<dbReference type="InterPro" id="IPR000845">
    <property type="entry name" value="Nucleoside_phosphorylase_d"/>
</dbReference>
<evidence type="ECO:0000313" key="5">
    <source>
        <dbReference type="Proteomes" id="UP001199916"/>
    </source>
</evidence>
<feature type="domain" description="Nucleoside phosphorylase" evidence="2">
    <location>
        <begin position="32"/>
        <end position="270"/>
    </location>
</feature>
<dbReference type="Gene3D" id="3.30.457.10">
    <property type="entry name" value="Copper amine oxidase-like, N-terminal domain"/>
    <property type="match status" value="1"/>
</dbReference>
<dbReference type="Gene3D" id="3.40.50.1580">
    <property type="entry name" value="Nucleoside phosphorylase domain"/>
    <property type="match status" value="1"/>
</dbReference>
<proteinExistence type="predicted"/>
<evidence type="ECO:0000259" key="2">
    <source>
        <dbReference type="Pfam" id="PF01048"/>
    </source>
</evidence>
<reference evidence="4 5" key="1">
    <citation type="submission" date="2021-11" db="EMBL/GenBank/DDBJ databases">
        <title>Draft genome sequence of Paenibacillus profundus YoMME, a new Gram-positive bacteria with exoelectrogenic properties.</title>
        <authorList>
            <person name="Hubenova Y."/>
            <person name="Hubenova E."/>
            <person name="Manasiev Y."/>
            <person name="Peykov S."/>
            <person name="Mitov M."/>
        </authorList>
    </citation>
    <scope>NUCLEOTIDE SEQUENCE [LARGE SCALE GENOMIC DNA]</scope>
    <source>
        <strain evidence="4 5">YoMME</strain>
    </source>
</reference>